<evidence type="ECO:0000256" key="8">
    <source>
        <dbReference type="PIRNR" id="PIRNR028043"/>
    </source>
</evidence>
<evidence type="ECO:0000256" key="4">
    <source>
        <dbReference type="ARBA" id="ARBA00022490"/>
    </source>
</evidence>
<comment type="similarity">
    <text evidence="3">Belongs to the phosphatase 2A regulatory subunit B family.</text>
</comment>
<dbReference type="PIRSF" id="PIRSF028043">
    <property type="entry name" value="PP2A_B56"/>
    <property type="match status" value="1"/>
</dbReference>
<dbReference type="GO" id="GO:0005737">
    <property type="term" value="C:cytoplasm"/>
    <property type="evidence" value="ECO:0007669"/>
    <property type="project" value="UniProtKB-SubCell"/>
</dbReference>
<evidence type="ECO:0000256" key="1">
    <source>
        <dbReference type="ARBA" id="ARBA00004123"/>
    </source>
</evidence>
<dbReference type="InterPro" id="IPR016024">
    <property type="entry name" value="ARM-type_fold"/>
</dbReference>
<dbReference type="OrthoDB" id="10264446at2759"/>
<reference evidence="10 11" key="1">
    <citation type="submission" date="2019-04" db="EMBL/GenBank/DDBJ databases">
        <title>Comparative genomics and transcriptomics to analyze fruiting body development in filamentous ascomycetes.</title>
        <authorList>
            <consortium name="DOE Joint Genome Institute"/>
            <person name="Lutkenhaus R."/>
            <person name="Traeger S."/>
            <person name="Breuer J."/>
            <person name="Kuo A."/>
            <person name="Lipzen A."/>
            <person name="Pangilinan J."/>
            <person name="Dilworth D."/>
            <person name="Sandor L."/>
            <person name="Poggeler S."/>
            <person name="Barry K."/>
            <person name="Grigoriev I.V."/>
            <person name="Nowrousian M."/>
        </authorList>
    </citation>
    <scope>NUCLEOTIDE SEQUENCE [LARGE SCALE GENOMIC DNA]</scope>
    <source>
        <strain evidence="10 11">CBS 389.68</strain>
    </source>
</reference>
<dbReference type="GO" id="GO:0000776">
    <property type="term" value="C:kinetochore"/>
    <property type="evidence" value="ECO:0007669"/>
    <property type="project" value="UniProtKB-ARBA"/>
</dbReference>
<feature type="compositionally biased region" description="Low complexity" evidence="9">
    <location>
        <begin position="107"/>
        <end position="119"/>
    </location>
</feature>
<name>A0A4S2MSC7_9PEZI</name>
<comment type="subunit">
    <text evidence="7">PP2A consists of a common heterodimeric core enzyme, composed of a 36 kDa catalytic subunit (subunit C) and a 65 kDa constant regulatory subunit (PR65 or subunit A), that associates with a variety of regulatory subunits. Proteins that associate with the core dimer include three families of regulatory subunits B (the R2/B/PR55/B55, R3/B''/PR72/PR130/PR59 and R5/B'/B56 families), the 48 kDa variable regulatory subunit, viral proteins, and cell signaling molecules.</text>
</comment>
<keyword evidence="5" id="KW-0597">Phosphoprotein</keyword>
<evidence type="ECO:0000256" key="6">
    <source>
        <dbReference type="ARBA" id="ARBA00023242"/>
    </source>
</evidence>
<protein>
    <recommendedName>
        <fullName evidence="8">Serine/threonine-protein phosphatase 2A 56 kDa regulatory subunit</fullName>
    </recommendedName>
</protein>
<feature type="compositionally biased region" description="Basic and acidic residues" evidence="9">
    <location>
        <begin position="619"/>
        <end position="638"/>
    </location>
</feature>
<dbReference type="GO" id="GO:0051754">
    <property type="term" value="P:meiotic sister chromatid cohesion, centromeric"/>
    <property type="evidence" value="ECO:0007669"/>
    <property type="project" value="UniProtKB-ARBA"/>
</dbReference>
<dbReference type="EMBL" id="ML220131">
    <property type="protein sequence ID" value="TGZ79509.1"/>
    <property type="molecule type" value="Genomic_DNA"/>
</dbReference>
<dbReference type="GO" id="GO:0019888">
    <property type="term" value="F:protein phosphatase regulator activity"/>
    <property type="evidence" value="ECO:0007669"/>
    <property type="project" value="UniProtKB-UniRule"/>
</dbReference>
<sequence>MDYKLRSLRQKVGLSRTKDSNKGSSKSSKSKDSNSHSSSNHGSSTPDKKGGDAGRGNDSDKTPSKGKDHSNPSTPHSGGATDSPSGSASNLHQQINNAPSPGGLRMVAPSVVISPSSAPHIPPPGAPETMPGDLAPPKAGAKTFDRLQTAPRADQIPEGIKTPRRLHSSRFDISEKRELEKLQSFHEVPPAQRESLFIQKLEQCNVIFDFNDASADMKPKEIKRLALHELLEYVANNRGVITERMYPKVVEMFAKNLFRPIPPPVNPVGDAFDPEEDEPVLEVAWPHIQVVYEFFLRFIESGDFNTNIAKQYIDHQFVLQLLELFDSEDPRERDFLKTTLHRIYGKFLNLRSYIRRSINNVFFQFIYETERFNGIAELLEILGSIINGFALPLKEEHKLFLTRVLIPLHKVKSLSMYHPQLAYCIVQFLEKDAALTEEVVLGLLRYWPKTNSTKEVMFLNEVEDIFEVMDPGEFAKVQEPLFHQLAKSVASPHFQVAERALYFWNNEYFCNLVSDNVEVILPIMFAPLFENSKGHWNRTIHQMVYSAMKLFMEINPTLFDECTTEYAAIQENLPQRQAERENVWKLLEEQAEQKRKQLEATKTNNSTTQGRSGSPMQISDEKMNDLRIKDDKKAVGYA</sequence>
<evidence type="ECO:0000256" key="2">
    <source>
        <dbReference type="ARBA" id="ARBA00004496"/>
    </source>
</evidence>
<dbReference type="GO" id="GO:0007165">
    <property type="term" value="P:signal transduction"/>
    <property type="evidence" value="ECO:0007669"/>
    <property type="project" value="InterPro"/>
</dbReference>
<evidence type="ECO:0000313" key="11">
    <source>
        <dbReference type="Proteomes" id="UP000298138"/>
    </source>
</evidence>
<dbReference type="InterPro" id="IPR002554">
    <property type="entry name" value="PP2A_B56"/>
</dbReference>
<dbReference type="GO" id="GO:1901991">
    <property type="term" value="P:negative regulation of mitotic cell cycle phase transition"/>
    <property type="evidence" value="ECO:0007669"/>
    <property type="project" value="UniProtKB-ARBA"/>
</dbReference>
<dbReference type="InterPro" id="IPR011989">
    <property type="entry name" value="ARM-like"/>
</dbReference>
<feature type="region of interest" description="Disordered" evidence="9">
    <location>
        <begin position="1"/>
        <end position="140"/>
    </location>
</feature>
<dbReference type="InParanoid" id="A0A4S2MSC7"/>
<dbReference type="STRING" id="341454.A0A4S2MSC7"/>
<evidence type="ECO:0000256" key="5">
    <source>
        <dbReference type="ARBA" id="ARBA00022553"/>
    </source>
</evidence>
<proteinExistence type="inferred from homology"/>
<feature type="compositionally biased region" description="Polar residues" evidence="9">
    <location>
        <begin position="600"/>
        <end position="617"/>
    </location>
</feature>
<organism evidence="10 11">
    <name type="scientific">Ascodesmis nigricans</name>
    <dbReference type="NCBI Taxonomy" id="341454"/>
    <lineage>
        <taxon>Eukaryota</taxon>
        <taxon>Fungi</taxon>
        <taxon>Dikarya</taxon>
        <taxon>Ascomycota</taxon>
        <taxon>Pezizomycotina</taxon>
        <taxon>Pezizomycetes</taxon>
        <taxon>Pezizales</taxon>
        <taxon>Ascodesmidaceae</taxon>
        <taxon>Ascodesmis</taxon>
    </lineage>
</organism>
<gene>
    <name evidence="10" type="ORF">EX30DRAFT_109438</name>
</gene>
<keyword evidence="11" id="KW-1185">Reference proteome</keyword>
<evidence type="ECO:0000256" key="7">
    <source>
        <dbReference type="ARBA" id="ARBA00064351"/>
    </source>
</evidence>
<dbReference type="AlphaFoldDB" id="A0A4S2MSC7"/>
<dbReference type="Gene3D" id="1.25.10.10">
    <property type="entry name" value="Leucine-rich Repeat Variant"/>
    <property type="match status" value="1"/>
</dbReference>
<dbReference type="PANTHER" id="PTHR10257:SF3">
    <property type="entry name" value="SERINE_THREONINE-PROTEIN PHOSPHATASE 2A 56 KDA REGULATORY SUBUNIT GAMMA ISOFORM"/>
    <property type="match status" value="1"/>
</dbReference>
<dbReference type="FunFam" id="1.25.10.10:FF:000016">
    <property type="entry name" value="Serine/threonine-protein phosphatase 2A 56 kDa regulatory subunit"/>
    <property type="match status" value="1"/>
</dbReference>
<feature type="compositionally biased region" description="Basic and acidic residues" evidence="9">
    <location>
        <begin position="46"/>
        <end position="70"/>
    </location>
</feature>
<dbReference type="GO" id="GO:0000159">
    <property type="term" value="C:protein phosphatase type 2A complex"/>
    <property type="evidence" value="ECO:0007669"/>
    <property type="project" value="UniProtKB-UniRule"/>
</dbReference>
<dbReference type="SUPFAM" id="SSF48371">
    <property type="entry name" value="ARM repeat"/>
    <property type="match status" value="1"/>
</dbReference>
<evidence type="ECO:0000256" key="9">
    <source>
        <dbReference type="SAM" id="MobiDB-lite"/>
    </source>
</evidence>
<feature type="region of interest" description="Disordered" evidence="9">
    <location>
        <begin position="594"/>
        <end position="638"/>
    </location>
</feature>
<accession>A0A4S2MSC7</accession>
<dbReference type="GO" id="GO:0005634">
    <property type="term" value="C:nucleus"/>
    <property type="evidence" value="ECO:0007669"/>
    <property type="project" value="UniProtKB-SubCell"/>
</dbReference>
<feature type="compositionally biased region" description="Low complexity" evidence="9">
    <location>
        <begin position="35"/>
        <end position="44"/>
    </location>
</feature>
<dbReference type="Proteomes" id="UP000298138">
    <property type="component" value="Unassembled WGS sequence"/>
</dbReference>
<comment type="subcellular location">
    <subcellularLocation>
        <location evidence="2">Cytoplasm</location>
    </subcellularLocation>
    <subcellularLocation>
        <location evidence="1">Nucleus</location>
    </subcellularLocation>
</comment>
<evidence type="ECO:0000313" key="10">
    <source>
        <dbReference type="EMBL" id="TGZ79509.1"/>
    </source>
</evidence>
<feature type="compositionally biased region" description="Polar residues" evidence="9">
    <location>
        <begin position="71"/>
        <end position="99"/>
    </location>
</feature>
<dbReference type="GO" id="GO:0098813">
    <property type="term" value="P:nuclear chromosome segregation"/>
    <property type="evidence" value="ECO:0007669"/>
    <property type="project" value="UniProtKB-ARBA"/>
</dbReference>
<comment type="function">
    <text evidence="8">The B regulatory subunit might modulate substrate selectivity and catalytic activity, and also might direct the localization of the catalytic enzyme to a particular subcellular compartment.</text>
</comment>
<evidence type="ECO:0000256" key="3">
    <source>
        <dbReference type="ARBA" id="ARBA00008259"/>
    </source>
</evidence>
<dbReference type="PANTHER" id="PTHR10257">
    <property type="entry name" value="SERINE/THREONINE PROTEIN PHOSPHATASE 2A PP2A REGULATORY SUBUNIT B"/>
    <property type="match status" value="1"/>
</dbReference>
<dbReference type="FunCoup" id="A0A4S2MSC7">
    <property type="interactions" value="651"/>
</dbReference>
<dbReference type="GO" id="GO:0005816">
    <property type="term" value="C:spindle pole body"/>
    <property type="evidence" value="ECO:0007669"/>
    <property type="project" value="UniProtKB-ARBA"/>
</dbReference>
<keyword evidence="6" id="KW-0539">Nucleus</keyword>
<dbReference type="Pfam" id="PF01603">
    <property type="entry name" value="B56"/>
    <property type="match status" value="1"/>
</dbReference>
<keyword evidence="4" id="KW-0963">Cytoplasm</keyword>